<dbReference type="EMBL" id="CM023475">
    <property type="protein sequence ID" value="KAH7945027.1"/>
    <property type="molecule type" value="Genomic_DNA"/>
</dbReference>
<accession>A0ACB8CJH9</accession>
<sequence length="439" mass="48089">MRALAKKARKEKEAVTAKRVRRALPDSRAHQEVQENRVLRANQARKVLQVSKDGLATKDPLGHRDNQGHRASKVCRVRRAVQAQRVQLENVANVAKPVRPVFAAHRAREGHRGRLAHRVSRATEALLEKGDPKVTGGWSGYRACRDQRDHRGSRDLSETLGPLEHRAAFRGHLEFNLACKARGLIPRSLHLKRTVPSKFGYSVVAKTERLLLQARILDCRDAIRKLENEAFFARRRLEDNYPDHFASIQLHASFQANGAPGPKGPAGRDGSQGPPGPMGAPGPRGPQGEAGKPGSSGNPGPPGPPGRPGEPFGYDAAALHAIMGQGQVKGPDPLAGDEPAKLFDATVPLEEKQRIVFGYYRRLVDDYDRLRHPTGQKDAPARTCRDLAALHPELPDGVYWIDPNEGNARDAVQVQCRMATGASCVLPSPNQKEMLIGIT</sequence>
<dbReference type="Proteomes" id="UP000821865">
    <property type="component" value="Chromosome 6"/>
</dbReference>
<comment type="caution">
    <text evidence="1">The sequence shown here is derived from an EMBL/GenBank/DDBJ whole genome shotgun (WGS) entry which is preliminary data.</text>
</comment>
<organism evidence="1 2">
    <name type="scientific">Dermacentor silvarum</name>
    <name type="common">Tick</name>
    <dbReference type="NCBI Taxonomy" id="543639"/>
    <lineage>
        <taxon>Eukaryota</taxon>
        <taxon>Metazoa</taxon>
        <taxon>Ecdysozoa</taxon>
        <taxon>Arthropoda</taxon>
        <taxon>Chelicerata</taxon>
        <taxon>Arachnida</taxon>
        <taxon>Acari</taxon>
        <taxon>Parasitiformes</taxon>
        <taxon>Ixodida</taxon>
        <taxon>Ixodoidea</taxon>
        <taxon>Ixodidae</taxon>
        <taxon>Rhipicephalinae</taxon>
        <taxon>Dermacentor</taxon>
    </lineage>
</organism>
<evidence type="ECO:0000313" key="2">
    <source>
        <dbReference type="Proteomes" id="UP000821865"/>
    </source>
</evidence>
<reference evidence="1" key="1">
    <citation type="submission" date="2020-05" db="EMBL/GenBank/DDBJ databases">
        <title>Large-scale comparative analyses of tick genomes elucidate their genetic diversity and vector capacities.</title>
        <authorList>
            <person name="Jia N."/>
            <person name="Wang J."/>
            <person name="Shi W."/>
            <person name="Du L."/>
            <person name="Sun Y."/>
            <person name="Zhan W."/>
            <person name="Jiang J."/>
            <person name="Wang Q."/>
            <person name="Zhang B."/>
            <person name="Ji P."/>
            <person name="Sakyi L.B."/>
            <person name="Cui X."/>
            <person name="Yuan T."/>
            <person name="Jiang B."/>
            <person name="Yang W."/>
            <person name="Lam T.T.-Y."/>
            <person name="Chang Q."/>
            <person name="Ding S."/>
            <person name="Wang X."/>
            <person name="Zhu J."/>
            <person name="Ruan X."/>
            <person name="Zhao L."/>
            <person name="Wei J."/>
            <person name="Que T."/>
            <person name="Du C."/>
            <person name="Cheng J."/>
            <person name="Dai P."/>
            <person name="Han X."/>
            <person name="Huang E."/>
            <person name="Gao Y."/>
            <person name="Liu J."/>
            <person name="Shao H."/>
            <person name="Ye R."/>
            <person name="Li L."/>
            <person name="Wei W."/>
            <person name="Wang X."/>
            <person name="Wang C."/>
            <person name="Yang T."/>
            <person name="Huo Q."/>
            <person name="Li W."/>
            <person name="Guo W."/>
            <person name="Chen H."/>
            <person name="Zhou L."/>
            <person name="Ni X."/>
            <person name="Tian J."/>
            <person name="Zhou Y."/>
            <person name="Sheng Y."/>
            <person name="Liu T."/>
            <person name="Pan Y."/>
            <person name="Xia L."/>
            <person name="Li J."/>
            <person name="Zhao F."/>
            <person name="Cao W."/>
        </authorList>
    </citation>
    <scope>NUCLEOTIDE SEQUENCE</scope>
    <source>
        <strain evidence="1">Dsil-2018</strain>
    </source>
</reference>
<protein>
    <submittedName>
        <fullName evidence="1">Uncharacterized protein</fullName>
    </submittedName>
</protein>
<evidence type="ECO:0000313" key="1">
    <source>
        <dbReference type="EMBL" id="KAH7945027.1"/>
    </source>
</evidence>
<keyword evidence="2" id="KW-1185">Reference proteome</keyword>
<gene>
    <name evidence="1" type="ORF">HPB49_004963</name>
</gene>
<proteinExistence type="predicted"/>
<name>A0ACB8CJH9_DERSI</name>